<name>A0A1N7G169_9GAMM</name>
<dbReference type="STRING" id="34061.B0189_01995"/>
<proteinExistence type="predicted"/>
<dbReference type="RefSeq" id="WP_076556058.1">
    <property type="nucleotide sequence ID" value="NZ_FTNU01000021.1"/>
</dbReference>
<evidence type="ECO:0000313" key="2">
    <source>
        <dbReference type="Proteomes" id="UP000187495"/>
    </source>
</evidence>
<organism evidence="1 2">
    <name type="scientific">Moraxella cuniculi DSM 21768</name>
    <dbReference type="NCBI Taxonomy" id="1122245"/>
    <lineage>
        <taxon>Bacteria</taxon>
        <taxon>Pseudomonadati</taxon>
        <taxon>Pseudomonadota</taxon>
        <taxon>Gammaproteobacteria</taxon>
        <taxon>Moraxellales</taxon>
        <taxon>Moraxellaceae</taxon>
        <taxon>Moraxella</taxon>
    </lineage>
</organism>
<dbReference type="AlphaFoldDB" id="A0A1N7G169"/>
<dbReference type="Proteomes" id="UP000187495">
    <property type="component" value="Unassembled WGS sequence"/>
</dbReference>
<protein>
    <submittedName>
        <fullName evidence="1">Uncharacterized protein</fullName>
    </submittedName>
</protein>
<reference evidence="2" key="1">
    <citation type="submission" date="2017-01" db="EMBL/GenBank/DDBJ databases">
        <authorList>
            <person name="Varghese N."/>
            <person name="Submissions S."/>
        </authorList>
    </citation>
    <scope>NUCLEOTIDE SEQUENCE [LARGE SCALE GENOMIC DNA]</scope>
    <source>
        <strain evidence="2">DSM 21768</strain>
    </source>
</reference>
<keyword evidence="2" id="KW-1185">Reference proteome</keyword>
<dbReference type="EMBL" id="FTNU01000021">
    <property type="protein sequence ID" value="SIS06295.1"/>
    <property type="molecule type" value="Genomic_DNA"/>
</dbReference>
<evidence type="ECO:0000313" key="1">
    <source>
        <dbReference type="EMBL" id="SIS06295.1"/>
    </source>
</evidence>
<accession>A0A1N7G169</accession>
<gene>
    <name evidence="1" type="ORF">SAMN02745664_12126</name>
</gene>
<sequence length="72" mass="8727">MMHLTDSFRNYPLMIKTITNKGYQFWIDDNGSFWAEKDGWDFVADDLAGLLGVIAIYEYKKPKEFRERWWEK</sequence>